<reference evidence="8 9" key="1">
    <citation type="journal article" date="2015" name="Genome Announc.">
        <title>Draft Genome Sequence and Gene Annotation of the Entomopathogenic Fungus Verticillium hemipterigenum.</title>
        <authorList>
            <person name="Horn F."/>
            <person name="Habel A."/>
            <person name="Scharf D.H."/>
            <person name="Dworschak J."/>
            <person name="Brakhage A.A."/>
            <person name="Guthke R."/>
            <person name="Hertweck C."/>
            <person name="Linde J."/>
        </authorList>
    </citation>
    <scope>NUCLEOTIDE SEQUENCE [LARGE SCALE GENOMIC DNA]</scope>
</reference>
<dbReference type="AlphaFoldDB" id="A0A0A1TFI6"/>
<evidence type="ECO:0000256" key="2">
    <source>
        <dbReference type="ARBA" id="ARBA00022448"/>
    </source>
</evidence>
<accession>A0A0A1TFI6</accession>
<dbReference type="OrthoDB" id="3257095at2759"/>
<dbReference type="GO" id="GO:0016020">
    <property type="term" value="C:membrane"/>
    <property type="evidence" value="ECO:0007669"/>
    <property type="project" value="UniProtKB-SubCell"/>
</dbReference>
<evidence type="ECO:0000256" key="1">
    <source>
        <dbReference type="ARBA" id="ARBA00004141"/>
    </source>
</evidence>
<evidence type="ECO:0000313" key="9">
    <source>
        <dbReference type="Proteomes" id="UP000039046"/>
    </source>
</evidence>
<keyword evidence="2" id="KW-0813">Transport</keyword>
<feature type="region of interest" description="Disordered" evidence="6">
    <location>
        <begin position="1"/>
        <end position="26"/>
    </location>
</feature>
<keyword evidence="3 7" id="KW-0812">Transmembrane</keyword>
<evidence type="ECO:0000256" key="6">
    <source>
        <dbReference type="SAM" id="MobiDB-lite"/>
    </source>
</evidence>
<dbReference type="Gene3D" id="1.20.1740.10">
    <property type="entry name" value="Amino acid/polyamine transporter I"/>
    <property type="match status" value="1"/>
</dbReference>
<dbReference type="STRING" id="1531966.A0A0A1TFI6"/>
<proteinExistence type="predicted"/>
<dbReference type="PANTHER" id="PTHR45649:SF1">
    <property type="entry name" value="TRANSPORTER, PUTATIVE (EUROFUNG)-RELATED"/>
    <property type="match status" value="1"/>
</dbReference>
<dbReference type="EMBL" id="CDHN01000002">
    <property type="protein sequence ID" value="CEJ86428.1"/>
    <property type="molecule type" value="Genomic_DNA"/>
</dbReference>
<dbReference type="PIRSF" id="PIRSF006060">
    <property type="entry name" value="AA_transporter"/>
    <property type="match status" value="1"/>
</dbReference>
<feature type="transmembrane region" description="Helical" evidence="7">
    <location>
        <begin position="347"/>
        <end position="370"/>
    </location>
</feature>
<feature type="transmembrane region" description="Helical" evidence="7">
    <location>
        <begin position="391"/>
        <end position="411"/>
    </location>
</feature>
<feature type="transmembrane region" description="Helical" evidence="7">
    <location>
        <begin position="417"/>
        <end position="441"/>
    </location>
</feature>
<feature type="transmembrane region" description="Helical" evidence="7">
    <location>
        <begin position="171"/>
        <end position="191"/>
    </location>
</feature>
<organism evidence="8 9">
    <name type="scientific">[Torrubiella] hemipterigena</name>
    <dbReference type="NCBI Taxonomy" id="1531966"/>
    <lineage>
        <taxon>Eukaryota</taxon>
        <taxon>Fungi</taxon>
        <taxon>Dikarya</taxon>
        <taxon>Ascomycota</taxon>
        <taxon>Pezizomycotina</taxon>
        <taxon>Sordariomycetes</taxon>
        <taxon>Hypocreomycetidae</taxon>
        <taxon>Hypocreales</taxon>
        <taxon>Clavicipitaceae</taxon>
        <taxon>Clavicipitaceae incertae sedis</taxon>
        <taxon>'Torrubiella' clade</taxon>
    </lineage>
</organism>
<keyword evidence="4 7" id="KW-1133">Transmembrane helix</keyword>
<feature type="compositionally biased region" description="Basic and acidic residues" evidence="6">
    <location>
        <begin position="1"/>
        <end position="13"/>
    </location>
</feature>
<dbReference type="InterPro" id="IPR002293">
    <property type="entry name" value="AA/rel_permease1"/>
</dbReference>
<evidence type="ECO:0000313" key="8">
    <source>
        <dbReference type="EMBL" id="CEJ86428.1"/>
    </source>
</evidence>
<dbReference type="PANTHER" id="PTHR45649">
    <property type="entry name" value="AMINO-ACID PERMEASE BAT1"/>
    <property type="match status" value="1"/>
</dbReference>
<comment type="subcellular location">
    <subcellularLocation>
        <location evidence="1">Membrane</location>
        <topology evidence="1">Multi-pass membrane protein</topology>
    </subcellularLocation>
</comment>
<feature type="transmembrane region" description="Helical" evidence="7">
    <location>
        <begin position="44"/>
        <end position="61"/>
    </location>
</feature>
<feature type="transmembrane region" description="Helical" evidence="7">
    <location>
        <begin position="249"/>
        <end position="269"/>
    </location>
</feature>
<gene>
    <name evidence="8" type="ORF">VHEMI04102</name>
</gene>
<dbReference type="HOGENOM" id="CLU_004495_6_1_1"/>
<evidence type="ECO:0000256" key="4">
    <source>
        <dbReference type="ARBA" id="ARBA00022989"/>
    </source>
</evidence>
<evidence type="ECO:0000256" key="5">
    <source>
        <dbReference type="ARBA" id="ARBA00023136"/>
    </source>
</evidence>
<evidence type="ECO:0000256" key="3">
    <source>
        <dbReference type="ARBA" id="ARBA00022692"/>
    </source>
</evidence>
<feature type="transmembrane region" description="Helical" evidence="7">
    <location>
        <begin position="126"/>
        <end position="159"/>
    </location>
</feature>
<keyword evidence="9" id="KW-1185">Reference proteome</keyword>
<feature type="transmembrane region" description="Helical" evidence="7">
    <location>
        <begin position="198"/>
        <end position="219"/>
    </location>
</feature>
<keyword evidence="5 7" id="KW-0472">Membrane</keyword>
<evidence type="ECO:0008006" key="10">
    <source>
        <dbReference type="Google" id="ProtNLM"/>
    </source>
</evidence>
<evidence type="ECO:0000256" key="7">
    <source>
        <dbReference type="SAM" id="Phobius"/>
    </source>
</evidence>
<feature type="transmembrane region" description="Helical" evidence="7">
    <location>
        <begin position="81"/>
        <end position="105"/>
    </location>
</feature>
<feature type="transmembrane region" description="Helical" evidence="7">
    <location>
        <begin position="481"/>
        <end position="500"/>
    </location>
</feature>
<name>A0A0A1TFI6_9HYPO</name>
<dbReference type="GO" id="GO:0022857">
    <property type="term" value="F:transmembrane transporter activity"/>
    <property type="evidence" value="ECO:0007669"/>
    <property type="project" value="InterPro"/>
</dbReference>
<dbReference type="Pfam" id="PF13520">
    <property type="entry name" value="AA_permease_2"/>
    <property type="match status" value="1"/>
</dbReference>
<sequence length="543" mass="59102">MTSQEEHKMEQFHMDPSAEETDKQSFNDRDQLARLGKKAVLRRNFGFMSILGFSCTVLITWEASLSLFAQAYVNGGPAGAVYGFLFVWFGNICVFSCLSELASMAPTSGGQYHWVAMLAPRSCSKFLSYITGWLAVAGWQGSLASALYLAGSIMAALIGLTNPDTYQPQPYQPMLLFWASVVFCVVINAWVSSLLAKFEGFILILHIVGFFGILIPVVYLSPTKNSAEEVFTTFVSLTGWPDEGSNQGVAFFIGLMGNVFAFVGVDGAFHMAEEVYNPSVVVPQSTILSLLINGTLGFAMILAALFCMGDPKVTLDPNGFPFMQIFLHATGGDTGGSVVPATVMSSVILVLGLCGTVGLFASTSRVFWSFARDRGLPFWRTLSEVNSATSIPLWSIGCTAIISILISLITLGSTTAFTALISLSVSGLYSSYLICTILLLYRRVTKGFKLPDPSVLPALAPTEGLELVWGPWHIPGIWGTINNVVAICYLLIVWVFSFFPSQLPVTPQNMNYSSLMTGSVTVFAIVYYLVWAKREYRGPIVEL</sequence>
<protein>
    <recommendedName>
        <fullName evidence="10">Choline transport protein</fullName>
    </recommendedName>
</protein>
<dbReference type="Proteomes" id="UP000039046">
    <property type="component" value="Unassembled WGS sequence"/>
</dbReference>
<feature type="transmembrane region" description="Helical" evidence="7">
    <location>
        <begin position="281"/>
        <end position="306"/>
    </location>
</feature>
<feature type="transmembrane region" description="Helical" evidence="7">
    <location>
        <begin position="512"/>
        <end position="530"/>
    </location>
</feature>